<dbReference type="InterPro" id="IPR007322">
    <property type="entry name" value="RNA_pol_bunyavir"/>
</dbReference>
<evidence type="ECO:0000313" key="2">
    <source>
        <dbReference type="EMBL" id="AQS16635.1"/>
    </source>
</evidence>
<dbReference type="GO" id="GO:0006351">
    <property type="term" value="P:DNA-templated transcription"/>
    <property type="evidence" value="ECO:0007669"/>
    <property type="project" value="InterPro"/>
</dbReference>
<dbReference type="GO" id="GO:0039694">
    <property type="term" value="P:viral RNA genome replication"/>
    <property type="evidence" value="ECO:0007669"/>
    <property type="project" value="InterPro"/>
</dbReference>
<dbReference type="PROSITE" id="PS50525">
    <property type="entry name" value="RDRP_SSRNA_NEG_SEG"/>
    <property type="match status" value="1"/>
</dbReference>
<dbReference type="InterPro" id="IPR007099">
    <property type="entry name" value="RNA-dir_pol_NSvirus"/>
</dbReference>
<keyword evidence="2" id="KW-0548">Nucleotidyltransferase</keyword>
<keyword evidence="2" id="KW-0696">RNA-directed RNA polymerase</keyword>
<evidence type="ECO:0000259" key="1">
    <source>
        <dbReference type="PROSITE" id="PS50525"/>
    </source>
</evidence>
<sequence>MLKAAQSSVRADRVKWSSLCRHYLHNAWGRSVCMDNYIQYTTDVVVEGCPYTPDLVIGGVAYDFAVTAAPDLSLNNKTKKYTPYFDGFFLIPYCINSTSVPYLSAANMVWGQACTAFDKFMNFSKDTYASWGGFLEEETVDVKPAPLYELQTANFQVLPRSVHGDFKKVLHEAIQKQQCDANSKFVVSLNQKGNPSLVPSSEGYTLEEISNSLNQPLDRCLRSLNLITIVWSEEETETMYNSKEYLHSELYFDDEVRSPPISFMTKDNPMTPGEVLKKLEEQVEHTQGTSFLDYPMSVSLHVDEQLKALSELPVEGASEWSIFPVLDCPVKQKKWCFYGKTVVVPKHETGNGVSDTKKAGLYKETAPNEFKKEIYNLAKAGQDYINVMMEADEKGLWAQLESGQSCPDKELQEKYQAAKSTLKTVSKKIVKEEKHRHRNQFYPTKLHLEEIKKNTNHKRVGCPYLLDEIDINYQEAVCWLFKIDEQPKEVPDLPRLMLSEPNLHPLIQDVIKWDNELQNHLITLSKYRLWRAVCTISSVCKSIICMSQYSSPNKDGVFFDVDRDGGYCLLVNARSPGLGSGQSKAFMILSKELNNPFTDNVNNYVSEGVFHHHWRYLRNEQLVYGLQLPMHLFKVYSGLMSEGVISSPRDELFQTLTMLMLDCRRRTETFLHDMKYLTFNLSGLRASTRELFKDKFVPPIHPMLEYLEKKFLNGVGQYLESVKVCERQLDYSRSSAYVKLQHPLSNHLDTLPKFSYWVYISYCMSKGVFKKETEHVRNMLSITENHAYAHSVTRGAQGKDNFLQATQKYDIIKDMVSYNPRVLASVLQYGLAIWANSYQCSKLYSLWETWKQNPVTEIATSSSMRQSNFDQTGNFGGNGHVIMCNYLSLHYQPPNISSVSTALEYSTGRKMIREAEITVQEYREQTPDYQCKFSFSDKVQWGGSREIYIETMEMKARQYYIEKALAELCKSMPNELIHVPSAKRLSVLYEKVKSRRKGTTRYYLTLDCKRWAPLSNCGKFQQLFESYYNYLPGGLVQMAREYFDRYYEKRLIVDNMTGAKFVKDHPEYSEFWSIQENGLYYMTMPESFMMGMFNYLSSYVHSIVQLYFTHVLVPALEKEFHCNITMELFAHSDDSGGWMDISSDMCDKVAITVARLYEELLRMTNHTLSPKKCVLSKSYFEIISNIFISSDVLPVCAKQIYSFSIPVTQKGPIEGMLSLNGQVREALTAGASMRTSYYCGQCSAYSLLATWNCRLDPNWKIVHPALGGLITAHPLLTLYHPKEAENVFSYLLGGGRYEQFCRWNAETYKGIPKLHYLSYDFRQSKRVQKMISVISNLCPEVVCGDMSITPNTSCLAYLYRMKAMLKKTALNDIFGESFTTTLNTCRIQSRPAPYYSLAGLVSSYDQTRLIYLSFEEEQYPCPVIEDSYRYWRQGVPRADYLQPKPCHIKAENWNPSYYNNRLQTLKQMQTKMPALFCLTAEPIEVPTVLALGEDVMTSWFPPGMFDNPNIDIWMVARTPTRYMYGLTSAVYVYSFNCMPGYNLDFQILAPGYDLKENALASLVRLIILNHLTEEELSSCTIQGKSVIGWLKNNNIPSYAALKNSCGMTQIQRVQFKSSDGDWFGKTNVIGRYMGISFLAECTGSYVINLSIATRVSSLIKQVCLVLAQSGFKFVRKIGYTNNYIGFYLDNEGNYLYSEEPSPHPMIKNLTYAPNLVTYCKPTPWFWDKKSKTTEWNYPGNTTERLTLQDSSGKTLKYNSFGERQRLSLSPECKMENIRNWYTSGELFKNFSRDNKLLAIKQVNDNRPLLRGINPKTPYFDWNNQGLCIETLNLMSKSCVLMKGNGKYVMVGKDSLESIQNNCTDLVFFNAESLSYYNSCGSPTNDNTIWNMAVGNYLFDFRNEFFGLMKPEDFLLLSNLINTYTAWFKDGFFREAPDSPPLWGMVKKLCSQKPAGFWADSKKVYILLRNCLFGGSAESIEQAGSFCKMLIKRSKGWLGKNFIKSGTIYNCKLGLIPRVGCAYTDIEHALDCGQYEMEFEEEFEEEMYDPDLAVQTMSELIPNWNFYTKEEFESKYPYCNGDYGFVVQDSGPGDLPYSENIDIAGSFTKKSSNEELINAIFKRKKAAEPCTPSDVIVIQLYREGIISAEEANQQLGGEFIVQNSIKEWFMKQTVDGGVPWTLFLNKLQESADIDIRSKDPGGVEFDAKAVAELERISKSYANLLFKGWNELTPSMATTLTNLIGSALNLETEFKDLLYRMVADCKVVPSNETSTNSLLTLNSIMEVFSQLIPKDRGLFGEVLPEAGSIKLNYI</sequence>
<reference evidence="2" key="1">
    <citation type="journal article" date="2017" name="Virology">
        <title>VirusSeeker, a computational pipeline for virus discovery and virome composition analysis.</title>
        <authorList>
            <person name="Zhao G."/>
            <person name="Wu G."/>
            <person name="Lim E.S."/>
            <person name="Droit L."/>
            <person name="Krishnamurthy S."/>
            <person name="Barouch D.H."/>
            <person name="Virgin H.W."/>
            <person name="Wang D."/>
        </authorList>
    </citation>
    <scope>NUCLEOTIDE SEQUENCE</scope>
    <source>
        <strain evidence="2">196-06</strain>
    </source>
</reference>
<dbReference type="Pfam" id="PF04196">
    <property type="entry name" value="Bunya_RdRp"/>
    <property type="match status" value="1"/>
</dbReference>
<name>A0A1S6G680_9VIRU</name>
<keyword evidence="2" id="KW-0808">Transferase</keyword>
<feature type="domain" description="RdRp catalytic" evidence="1">
    <location>
        <begin position="990"/>
        <end position="1174"/>
    </location>
</feature>
<dbReference type="GO" id="GO:0003968">
    <property type="term" value="F:RNA-directed RNA polymerase activity"/>
    <property type="evidence" value="ECO:0007669"/>
    <property type="project" value="UniProtKB-KW"/>
</dbReference>
<dbReference type="EMBL" id="KY174981">
    <property type="protein sequence ID" value="AQS16635.1"/>
    <property type="molecule type" value="Viral_cRNA"/>
</dbReference>
<organism evidence="2">
    <name type="scientific">Camula virus</name>
    <dbReference type="NCBI Taxonomy" id="1960157"/>
    <lineage>
        <taxon>Viruses</taxon>
        <taxon>Riboviria</taxon>
    </lineage>
</organism>
<protein>
    <submittedName>
        <fullName evidence="2">RNA-dependent RNA polymerase</fullName>
    </submittedName>
</protein>
<proteinExistence type="predicted"/>
<accession>A0A1S6G680</accession>